<accession>A0A327JLJ5</accession>
<dbReference type="EMBL" id="NPEV01000034">
    <property type="protein sequence ID" value="RAI26203.1"/>
    <property type="molecule type" value="Genomic_DNA"/>
</dbReference>
<dbReference type="AlphaFoldDB" id="A0A327JLJ5"/>
<dbReference type="PANTHER" id="PTHR12169:SF6">
    <property type="entry name" value="AFG1-LIKE ATPASE"/>
    <property type="match status" value="1"/>
</dbReference>
<dbReference type="PANTHER" id="PTHR12169">
    <property type="entry name" value="ATPASE N2B"/>
    <property type="match status" value="1"/>
</dbReference>
<protein>
    <submittedName>
        <fullName evidence="3">Cell division protein ZapE</fullName>
    </submittedName>
</protein>
<dbReference type="NCBIfam" id="NF040713">
    <property type="entry name" value="ZapE"/>
    <property type="match status" value="1"/>
</dbReference>
<comment type="caution">
    <text evidence="3">The sequence shown here is derived from an EMBL/GenBank/DDBJ whole genome shotgun (WGS) entry which is preliminary data.</text>
</comment>
<dbReference type="GO" id="GO:0005524">
    <property type="term" value="F:ATP binding"/>
    <property type="evidence" value="ECO:0007669"/>
    <property type="project" value="UniProtKB-KW"/>
</dbReference>
<keyword evidence="2" id="KW-0067">ATP-binding</keyword>
<dbReference type="CDD" id="cd00267">
    <property type="entry name" value="ABC_ATPase"/>
    <property type="match status" value="1"/>
</dbReference>
<proteinExistence type="predicted"/>
<keyword evidence="3" id="KW-0131">Cell cycle</keyword>
<dbReference type="GO" id="GO:0051301">
    <property type="term" value="P:cell division"/>
    <property type="evidence" value="ECO:0007669"/>
    <property type="project" value="UniProtKB-KW"/>
</dbReference>
<dbReference type="RefSeq" id="WP_111435215.1">
    <property type="nucleotide sequence ID" value="NZ_JACIGG010000016.1"/>
</dbReference>
<dbReference type="Proteomes" id="UP000249299">
    <property type="component" value="Unassembled WGS sequence"/>
</dbReference>
<dbReference type="InterPro" id="IPR027417">
    <property type="entry name" value="P-loop_NTPase"/>
</dbReference>
<dbReference type="OrthoDB" id="9774491at2"/>
<dbReference type="Pfam" id="PF03969">
    <property type="entry name" value="AFG1_ATPase"/>
    <property type="match status" value="1"/>
</dbReference>
<evidence type="ECO:0000256" key="1">
    <source>
        <dbReference type="ARBA" id="ARBA00022741"/>
    </source>
</evidence>
<sequence length="385" mass="43411">MPTVAERYDALVRAGEIERDAAQAALVARFDKLCEDLAESRLATKKSALGWLFGRTAPKASTVHGVYVWGKVGRGKTMLMDLLFDLAPVKRKRRSHFHEFMADIHERVHAFRKKVKDGTVKDADPIPPIADALAEDTRLLCFDEFSVTDIADAMILRRLFTELFERGVIVVATSNVDPDDLYKDGLNRQFFEPFIPLLKEHVDVVRLDSRTDYRLEMMSGEPIYFTPLGEEADAAMDHMWQRLSGGGHERAERLEIKGRWIDVPRVSHGIARIPFADLCERPLGAADYLRLAHAYHTLFLENVPVLPAAKRNEAKRFIMLIDALYDARVKLVVSAAAEPTELYRAATGTEAFEFDRTVSRLIEMRSADYIALPHSTVEEPADAAS</sequence>
<organism evidence="3 4">
    <name type="scientific">Rhodobium orientis</name>
    <dbReference type="NCBI Taxonomy" id="34017"/>
    <lineage>
        <taxon>Bacteria</taxon>
        <taxon>Pseudomonadati</taxon>
        <taxon>Pseudomonadota</taxon>
        <taxon>Alphaproteobacteria</taxon>
        <taxon>Hyphomicrobiales</taxon>
        <taxon>Rhodobiaceae</taxon>
        <taxon>Rhodobium</taxon>
    </lineage>
</organism>
<dbReference type="GO" id="GO:0016887">
    <property type="term" value="F:ATP hydrolysis activity"/>
    <property type="evidence" value="ECO:0007669"/>
    <property type="project" value="InterPro"/>
</dbReference>
<dbReference type="Gene3D" id="3.40.50.300">
    <property type="entry name" value="P-loop containing nucleotide triphosphate hydrolases"/>
    <property type="match status" value="1"/>
</dbReference>
<evidence type="ECO:0000256" key="2">
    <source>
        <dbReference type="ARBA" id="ARBA00022840"/>
    </source>
</evidence>
<keyword evidence="3" id="KW-0132">Cell division</keyword>
<dbReference type="InterPro" id="IPR005654">
    <property type="entry name" value="ATPase_AFG1-like"/>
</dbReference>
<evidence type="ECO:0000313" key="3">
    <source>
        <dbReference type="EMBL" id="RAI26203.1"/>
    </source>
</evidence>
<keyword evidence="1" id="KW-0547">Nucleotide-binding</keyword>
<evidence type="ECO:0000313" key="4">
    <source>
        <dbReference type="Proteomes" id="UP000249299"/>
    </source>
</evidence>
<reference evidence="3 4" key="1">
    <citation type="submission" date="2017-07" db="EMBL/GenBank/DDBJ databases">
        <title>Draft Genome Sequences of Select Purple Nonsulfur Bacteria.</title>
        <authorList>
            <person name="Lasarre B."/>
            <person name="Mckinlay J.B."/>
        </authorList>
    </citation>
    <scope>NUCLEOTIDE SEQUENCE [LARGE SCALE GENOMIC DNA]</scope>
    <source>
        <strain evidence="3 4">DSM 11290</strain>
    </source>
</reference>
<dbReference type="GO" id="GO:0005737">
    <property type="term" value="C:cytoplasm"/>
    <property type="evidence" value="ECO:0007669"/>
    <property type="project" value="TreeGrafter"/>
</dbReference>
<name>A0A327JLJ5_9HYPH</name>
<keyword evidence="4" id="KW-1185">Reference proteome</keyword>
<dbReference type="SUPFAM" id="SSF52540">
    <property type="entry name" value="P-loop containing nucleoside triphosphate hydrolases"/>
    <property type="match status" value="1"/>
</dbReference>
<gene>
    <name evidence="3" type="ORF">CH339_15125</name>
</gene>